<gene>
    <name evidence="1" type="ORF">ACFOWM_06270</name>
</gene>
<dbReference type="EMBL" id="JBHSCZ010000001">
    <property type="protein sequence ID" value="MFC4262472.1"/>
    <property type="molecule type" value="Genomic_DNA"/>
</dbReference>
<keyword evidence="2" id="KW-1185">Reference proteome</keyword>
<organism evidence="1 2">
    <name type="scientific">Ferruginibacter yonginensis</name>
    <dbReference type="NCBI Taxonomy" id="1310416"/>
    <lineage>
        <taxon>Bacteria</taxon>
        <taxon>Pseudomonadati</taxon>
        <taxon>Bacteroidota</taxon>
        <taxon>Chitinophagia</taxon>
        <taxon>Chitinophagales</taxon>
        <taxon>Chitinophagaceae</taxon>
        <taxon>Ferruginibacter</taxon>
    </lineage>
</organism>
<proteinExistence type="predicted"/>
<evidence type="ECO:0000313" key="1">
    <source>
        <dbReference type="EMBL" id="MFC4262472.1"/>
    </source>
</evidence>
<accession>A0ABV8QS78</accession>
<dbReference type="RefSeq" id="WP_379707912.1">
    <property type="nucleotide sequence ID" value="NZ_JBHSCZ010000001.1"/>
</dbReference>
<dbReference type="Proteomes" id="UP001595907">
    <property type="component" value="Unassembled WGS sequence"/>
</dbReference>
<reference evidence="2" key="1">
    <citation type="journal article" date="2019" name="Int. J. Syst. Evol. Microbiol.">
        <title>The Global Catalogue of Microorganisms (GCM) 10K type strain sequencing project: providing services to taxonomists for standard genome sequencing and annotation.</title>
        <authorList>
            <consortium name="The Broad Institute Genomics Platform"/>
            <consortium name="The Broad Institute Genome Sequencing Center for Infectious Disease"/>
            <person name="Wu L."/>
            <person name="Ma J."/>
        </authorList>
    </citation>
    <scope>NUCLEOTIDE SEQUENCE [LARGE SCALE GENOMIC DNA]</scope>
    <source>
        <strain evidence="2">CECT 8289</strain>
    </source>
</reference>
<sequence length="108" mass="11842">MSKILICGHDESAIEALKSKHGYLFVAEVKDEDGKVYNAICKEPTMEAVEATEAISKSSTELKASMVLFDNCVVACDEEIKSRFLLKVQVVKAIGNKMKSISVTTKNL</sequence>
<evidence type="ECO:0008006" key="3">
    <source>
        <dbReference type="Google" id="ProtNLM"/>
    </source>
</evidence>
<protein>
    <recommendedName>
        <fullName evidence="3">Dinitrogenase iron-molybdenum cofactor biosynthesis domain-containing protein</fullName>
    </recommendedName>
</protein>
<comment type="caution">
    <text evidence="1">The sequence shown here is derived from an EMBL/GenBank/DDBJ whole genome shotgun (WGS) entry which is preliminary data.</text>
</comment>
<name>A0ABV8QS78_9BACT</name>
<evidence type="ECO:0000313" key="2">
    <source>
        <dbReference type="Proteomes" id="UP001595907"/>
    </source>
</evidence>